<dbReference type="InterPro" id="IPR011679">
    <property type="entry name" value="ERp29_C"/>
</dbReference>
<dbReference type="Pfam" id="PF00085">
    <property type="entry name" value="Thioredoxin"/>
    <property type="match status" value="2"/>
</dbReference>
<sequence length="413" mass="44695">MKFAISLSLFALAALASASNVIDLDTKNFEEYVGGDRPALVEFYAPWCGHCKNLAPVYEQLADAFPSDKVVIAKTDADGVGRDLGSKYDVKGFPTLKWFPKGSLTPEDYSSGRDLEALAGFVSEKSGVKSKIKPPPPPVAVQLDASNFDDIALDNDKNVLVAFTAPWCGHCKNMKPAYEKVAKAFLSESDCVVAQMDADAAPNKPVAAKYDVRSFPTIKFFPKGSKEPIAYSTGRSEQQFIDFLNEHCGTHRSITGLLSETAGKVLTLDTLASNFFTASLPERPDVLGKAREYLAATLTGADKKTNTSAEYYVKAMERVIEKGEGWLTKEQARIAGLLASPSLAPTKLDELKIKANILSSFAAQKASEAADAAEDIYEQVVDAAKQVPQQAKDGVDQFADAVQDKAKKIKEEL</sequence>
<dbReference type="InterPro" id="IPR005788">
    <property type="entry name" value="PDI_thioredoxin-like_dom"/>
</dbReference>
<accession>A0A1B9IYA5</accession>
<reference evidence="12 13" key="1">
    <citation type="submission" date="2013-07" db="EMBL/GenBank/DDBJ databases">
        <title>The Genome Sequence of Kwoniella mangroviensis CBS10435.</title>
        <authorList>
            <consortium name="The Broad Institute Genome Sequencing Platform"/>
            <person name="Cuomo C."/>
            <person name="Litvintseva A."/>
            <person name="Chen Y."/>
            <person name="Heitman J."/>
            <person name="Sun S."/>
            <person name="Springer D."/>
            <person name="Dromer F."/>
            <person name="Young S.K."/>
            <person name="Zeng Q."/>
            <person name="Gargeya S."/>
            <person name="Fitzgerald M."/>
            <person name="Abouelleil A."/>
            <person name="Alvarado L."/>
            <person name="Berlin A.M."/>
            <person name="Chapman S.B."/>
            <person name="Dewar J."/>
            <person name="Goldberg J."/>
            <person name="Griggs A."/>
            <person name="Gujja S."/>
            <person name="Hansen M."/>
            <person name="Howarth C."/>
            <person name="Imamovic A."/>
            <person name="Larimer J."/>
            <person name="McCowan C."/>
            <person name="Murphy C."/>
            <person name="Pearson M."/>
            <person name="Priest M."/>
            <person name="Roberts A."/>
            <person name="Saif S."/>
            <person name="Shea T."/>
            <person name="Sykes S."/>
            <person name="Wortman J."/>
            <person name="Nusbaum C."/>
            <person name="Birren B."/>
        </authorList>
    </citation>
    <scope>NUCLEOTIDE SEQUENCE [LARGE SCALE GENOMIC DNA]</scope>
    <source>
        <strain evidence="12 13">CBS 10435</strain>
    </source>
</reference>
<dbReference type="STRING" id="1331196.A0A1B9IYA5"/>
<feature type="domain" description="Thioredoxin" evidence="11">
    <location>
        <begin position="10"/>
        <end position="127"/>
    </location>
</feature>
<evidence type="ECO:0000256" key="10">
    <source>
        <dbReference type="SAM" id="SignalP"/>
    </source>
</evidence>
<feature type="domain" description="Thioredoxin" evidence="11">
    <location>
        <begin position="130"/>
        <end position="249"/>
    </location>
</feature>
<evidence type="ECO:0000313" key="12">
    <source>
        <dbReference type="EMBL" id="OCF60414.1"/>
    </source>
</evidence>
<evidence type="ECO:0000256" key="6">
    <source>
        <dbReference type="ARBA" id="ARBA00023157"/>
    </source>
</evidence>
<dbReference type="GO" id="GO:0003756">
    <property type="term" value="F:protein disulfide isomerase activity"/>
    <property type="evidence" value="ECO:0007669"/>
    <property type="project" value="UniProtKB-EC"/>
</dbReference>
<keyword evidence="7 12" id="KW-0413">Isomerase</keyword>
<dbReference type="PROSITE" id="PS51352">
    <property type="entry name" value="THIOREDOXIN_2"/>
    <property type="match status" value="2"/>
</dbReference>
<protein>
    <recommendedName>
        <fullName evidence="3">protein disulfide-isomerase</fullName>
        <ecNumber evidence="3">5.3.4.1</ecNumber>
    </recommendedName>
</protein>
<dbReference type="PROSITE" id="PS00194">
    <property type="entry name" value="THIOREDOXIN_1"/>
    <property type="match status" value="2"/>
</dbReference>
<dbReference type="Proteomes" id="UP000092583">
    <property type="component" value="Unassembled WGS sequence"/>
</dbReference>
<reference evidence="13" key="2">
    <citation type="submission" date="2013-12" db="EMBL/GenBank/DDBJ databases">
        <title>Evolution of pathogenesis and genome organization in the Tremellales.</title>
        <authorList>
            <person name="Cuomo C."/>
            <person name="Litvintseva A."/>
            <person name="Heitman J."/>
            <person name="Chen Y."/>
            <person name="Sun S."/>
            <person name="Springer D."/>
            <person name="Dromer F."/>
            <person name="Young S."/>
            <person name="Zeng Q."/>
            <person name="Chapman S."/>
            <person name="Gujja S."/>
            <person name="Saif S."/>
            <person name="Birren B."/>
        </authorList>
    </citation>
    <scope>NUCLEOTIDE SEQUENCE [LARGE SCALE GENOMIC DNA]</scope>
    <source>
        <strain evidence="13">CBS 10435</strain>
    </source>
</reference>
<dbReference type="InterPro" id="IPR036249">
    <property type="entry name" value="Thioredoxin-like_sf"/>
</dbReference>
<dbReference type="InterPro" id="IPR013766">
    <property type="entry name" value="Thioredoxin_domain"/>
</dbReference>
<dbReference type="InterPro" id="IPR051063">
    <property type="entry name" value="PDI"/>
</dbReference>
<name>A0A1B9IYA5_9TREE</name>
<feature type="signal peptide" evidence="10">
    <location>
        <begin position="1"/>
        <end position="18"/>
    </location>
</feature>
<dbReference type="Pfam" id="PF07749">
    <property type="entry name" value="ERp29"/>
    <property type="match status" value="1"/>
</dbReference>
<keyword evidence="13" id="KW-1185">Reference proteome</keyword>
<keyword evidence="8" id="KW-0676">Redox-active center</keyword>
<proteinExistence type="inferred from homology"/>
<evidence type="ECO:0000256" key="9">
    <source>
        <dbReference type="RuleBase" id="RU004208"/>
    </source>
</evidence>
<dbReference type="GO" id="GO:0005783">
    <property type="term" value="C:endoplasmic reticulum"/>
    <property type="evidence" value="ECO:0007669"/>
    <property type="project" value="InterPro"/>
</dbReference>
<keyword evidence="6" id="KW-1015">Disulfide bond</keyword>
<gene>
    <name evidence="12" type="ORF">L486_00047</name>
</gene>
<evidence type="ECO:0000256" key="1">
    <source>
        <dbReference type="ARBA" id="ARBA00001182"/>
    </source>
</evidence>
<dbReference type="SUPFAM" id="SSF47933">
    <property type="entry name" value="ERP29 C domain-like"/>
    <property type="match status" value="1"/>
</dbReference>
<evidence type="ECO:0000256" key="3">
    <source>
        <dbReference type="ARBA" id="ARBA00012723"/>
    </source>
</evidence>
<organism evidence="12 13">
    <name type="scientific">Kwoniella mangroviensis CBS 10435</name>
    <dbReference type="NCBI Taxonomy" id="1331196"/>
    <lineage>
        <taxon>Eukaryota</taxon>
        <taxon>Fungi</taxon>
        <taxon>Dikarya</taxon>
        <taxon>Basidiomycota</taxon>
        <taxon>Agaricomycotina</taxon>
        <taxon>Tremellomycetes</taxon>
        <taxon>Tremellales</taxon>
        <taxon>Cryptococcaceae</taxon>
        <taxon>Kwoniella</taxon>
    </lineage>
</organism>
<comment type="catalytic activity">
    <reaction evidence="1">
        <text>Catalyzes the rearrangement of -S-S- bonds in proteins.</text>
        <dbReference type="EC" id="5.3.4.1"/>
    </reaction>
</comment>
<dbReference type="InterPro" id="IPR036356">
    <property type="entry name" value="ERp29_C_sf"/>
</dbReference>
<dbReference type="NCBIfam" id="TIGR01126">
    <property type="entry name" value="pdi_dom"/>
    <property type="match status" value="2"/>
</dbReference>
<dbReference type="Gene3D" id="3.40.30.10">
    <property type="entry name" value="Glutaredoxin"/>
    <property type="match status" value="2"/>
</dbReference>
<dbReference type="PANTHER" id="PTHR45672:SF11">
    <property type="entry name" value="PROTEIN DISULFIDE-ISOMERASE C17H9.14C"/>
    <property type="match status" value="1"/>
</dbReference>
<evidence type="ECO:0000256" key="2">
    <source>
        <dbReference type="ARBA" id="ARBA00006347"/>
    </source>
</evidence>
<dbReference type="AlphaFoldDB" id="A0A1B9IYA5"/>
<evidence type="ECO:0000259" key="11">
    <source>
        <dbReference type="PROSITE" id="PS51352"/>
    </source>
</evidence>
<evidence type="ECO:0000256" key="4">
    <source>
        <dbReference type="ARBA" id="ARBA00022729"/>
    </source>
</evidence>
<dbReference type="PRINTS" id="PR00421">
    <property type="entry name" value="THIOREDOXIN"/>
</dbReference>
<dbReference type="PANTHER" id="PTHR45672">
    <property type="entry name" value="PROTEIN DISULFIDE-ISOMERASE C17H9.14C-RELATED"/>
    <property type="match status" value="1"/>
</dbReference>
<evidence type="ECO:0000256" key="8">
    <source>
        <dbReference type="ARBA" id="ARBA00023284"/>
    </source>
</evidence>
<dbReference type="SUPFAM" id="SSF52833">
    <property type="entry name" value="Thioredoxin-like"/>
    <property type="match status" value="2"/>
</dbReference>
<dbReference type="OrthoDB" id="10264505at2759"/>
<dbReference type="Gene3D" id="1.20.1150.12">
    <property type="entry name" value="Endoplasmic reticulum resident protein 29, C-terminal domain"/>
    <property type="match status" value="1"/>
</dbReference>
<evidence type="ECO:0000256" key="7">
    <source>
        <dbReference type="ARBA" id="ARBA00023235"/>
    </source>
</evidence>
<dbReference type="CDD" id="cd02998">
    <property type="entry name" value="PDI_a_ERp38"/>
    <property type="match status" value="2"/>
</dbReference>
<dbReference type="CDD" id="cd00238">
    <property type="entry name" value="ERp29c"/>
    <property type="match status" value="1"/>
</dbReference>
<dbReference type="GO" id="GO:0006457">
    <property type="term" value="P:protein folding"/>
    <property type="evidence" value="ECO:0007669"/>
    <property type="project" value="TreeGrafter"/>
</dbReference>
<dbReference type="EC" id="5.3.4.1" evidence="3"/>
<feature type="chain" id="PRO_5008628983" description="protein disulfide-isomerase" evidence="10">
    <location>
        <begin position="19"/>
        <end position="413"/>
    </location>
</feature>
<keyword evidence="5" id="KW-0677">Repeat</keyword>
<comment type="similarity">
    <text evidence="2 9">Belongs to the protein disulfide isomerase family.</text>
</comment>
<evidence type="ECO:0000256" key="5">
    <source>
        <dbReference type="ARBA" id="ARBA00022737"/>
    </source>
</evidence>
<dbReference type="EMBL" id="KI669459">
    <property type="protein sequence ID" value="OCF60414.1"/>
    <property type="molecule type" value="Genomic_DNA"/>
</dbReference>
<dbReference type="InterPro" id="IPR017937">
    <property type="entry name" value="Thioredoxin_CS"/>
</dbReference>
<evidence type="ECO:0000313" key="13">
    <source>
        <dbReference type="Proteomes" id="UP000092583"/>
    </source>
</evidence>
<keyword evidence="4 10" id="KW-0732">Signal</keyword>